<dbReference type="EMBL" id="LAOR01000046">
    <property type="protein sequence ID" value="KJW07168.1"/>
    <property type="molecule type" value="Genomic_DNA"/>
</dbReference>
<comment type="caution">
    <text evidence="6">The sequence shown here is derived from an EMBL/GenBank/DDBJ whole genome shotgun (WGS) entry which is preliminary data.</text>
</comment>
<evidence type="ECO:0000313" key="7">
    <source>
        <dbReference type="Proteomes" id="UP000033580"/>
    </source>
</evidence>
<accession>A0A0F3RLL9</accession>
<evidence type="ECO:0000256" key="3">
    <source>
        <dbReference type="ARBA" id="ARBA00022989"/>
    </source>
</evidence>
<evidence type="ECO:0000256" key="5">
    <source>
        <dbReference type="SAM" id="Phobius"/>
    </source>
</evidence>
<dbReference type="Pfam" id="PF00854">
    <property type="entry name" value="PTR2"/>
    <property type="match status" value="1"/>
</dbReference>
<comment type="subcellular location">
    <subcellularLocation>
        <location evidence="1">Membrane</location>
        <topology evidence="1">Multi-pass membrane protein</topology>
    </subcellularLocation>
</comment>
<reference evidence="6 7" key="1">
    <citation type="submission" date="2015-01" db="EMBL/GenBank/DDBJ databases">
        <title>Genome Sequencing of Rickettsiales.</title>
        <authorList>
            <person name="Daugherty S.C."/>
            <person name="Su Q."/>
            <person name="Abolude K."/>
            <person name="Beier-Sexton M."/>
            <person name="Carlyon J.A."/>
            <person name="Carter R."/>
            <person name="Day N.P."/>
            <person name="Dumler S.J."/>
            <person name="Dyachenko V."/>
            <person name="Godinez A."/>
            <person name="Kurtti T.J."/>
            <person name="Lichay M."/>
            <person name="Mullins K.E."/>
            <person name="Ott S."/>
            <person name="Pappas-Brown V."/>
            <person name="Paris D.H."/>
            <person name="Patel P."/>
            <person name="Richards A.L."/>
            <person name="Sadzewicz L."/>
            <person name="Sears K."/>
            <person name="Seidman D."/>
            <person name="Sengamalay N."/>
            <person name="Stenos J."/>
            <person name="Tallon L.J."/>
            <person name="Vincent G."/>
            <person name="Fraser C.M."/>
            <person name="Munderloh U."/>
            <person name="Dunning-Hotopp J.C."/>
        </authorList>
    </citation>
    <scope>NUCLEOTIDE SEQUENCE [LARGE SCALE GENOMIC DNA]</scope>
    <source>
        <strain evidence="6 7">UT144</strain>
    </source>
</reference>
<protein>
    <submittedName>
        <fullName evidence="6">Major Facilitator Superfamily protein</fullName>
    </submittedName>
</protein>
<keyword evidence="3 5" id="KW-1133">Transmembrane helix</keyword>
<dbReference type="PATRIC" id="fig|1441384.3.peg.1745"/>
<dbReference type="SUPFAM" id="SSF103473">
    <property type="entry name" value="MFS general substrate transporter"/>
    <property type="match status" value="1"/>
</dbReference>
<dbReference type="Gene3D" id="1.20.1250.20">
    <property type="entry name" value="MFS general substrate transporter like domains"/>
    <property type="match status" value="1"/>
</dbReference>
<dbReference type="InterPro" id="IPR000109">
    <property type="entry name" value="POT_fam"/>
</dbReference>
<dbReference type="GO" id="GO:0022857">
    <property type="term" value="F:transmembrane transporter activity"/>
    <property type="evidence" value="ECO:0007669"/>
    <property type="project" value="InterPro"/>
</dbReference>
<evidence type="ECO:0000256" key="1">
    <source>
        <dbReference type="ARBA" id="ARBA00004141"/>
    </source>
</evidence>
<sequence>MFKGNIVNLLGAWYRTDDSERSRGFTLFYVGVNLGGALAAIFCGYIAHLYSWHYGFGLAGIGMIIGLIAFIKFQHVLGDKGLSAYHMLIN</sequence>
<dbReference type="InterPro" id="IPR036259">
    <property type="entry name" value="MFS_trans_sf"/>
</dbReference>
<feature type="transmembrane region" description="Helical" evidence="5">
    <location>
        <begin position="25"/>
        <end position="47"/>
    </location>
</feature>
<dbReference type="AlphaFoldDB" id="A0A0F3RLL9"/>
<evidence type="ECO:0000313" key="6">
    <source>
        <dbReference type="EMBL" id="KJW07168.1"/>
    </source>
</evidence>
<organism evidence="6 7">
    <name type="scientific">Orientia tsutsugamushi str. UT144</name>
    <dbReference type="NCBI Taxonomy" id="1441384"/>
    <lineage>
        <taxon>Bacteria</taxon>
        <taxon>Pseudomonadati</taxon>
        <taxon>Pseudomonadota</taxon>
        <taxon>Alphaproteobacteria</taxon>
        <taxon>Rickettsiales</taxon>
        <taxon>Rickettsiaceae</taxon>
        <taxon>Rickettsieae</taxon>
        <taxon>Orientia</taxon>
    </lineage>
</organism>
<evidence type="ECO:0000256" key="4">
    <source>
        <dbReference type="ARBA" id="ARBA00023136"/>
    </source>
</evidence>
<feature type="transmembrane region" description="Helical" evidence="5">
    <location>
        <begin position="53"/>
        <end position="71"/>
    </location>
</feature>
<dbReference type="Proteomes" id="UP000033580">
    <property type="component" value="Unassembled WGS sequence"/>
</dbReference>
<gene>
    <name evidence="6" type="ORF">OTUT144_0789</name>
</gene>
<keyword evidence="2 5" id="KW-0812">Transmembrane</keyword>
<name>A0A0F3RLL9_ORITS</name>
<dbReference type="GO" id="GO:0016020">
    <property type="term" value="C:membrane"/>
    <property type="evidence" value="ECO:0007669"/>
    <property type="project" value="UniProtKB-SubCell"/>
</dbReference>
<keyword evidence="4 5" id="KW-0472">Membrane</keyword>
<evidence type="ECO:0000256" key="2">
    <source>
        <dbReference type="ARBA" id="ARBA00022692"/>
    </source>
</evidence>
<proteinExistence type="predicted"/>